<dbReference type="EMBL" id="ACXX02000001">
    <property type="protein sequence ID" value="EGD49588.1"/>
    <property type="molecule type" value="Genomic_DNA"/>
</dbReference>
<dbReference type="STRING" id="588581.Cpap_4026"/>
<keyword evidence="3" id="KW-1185">Reference proteome</keyword>
<protein>
    <recommendedName>
        <fullName evidence="4">Transposase</fullName>
    </recommendedName>
</protein>
<evidence type="ECO:0008006" key="4">
    <source>
        <dbReference type="Google" id="ProtNLM"/>
    </source>
</evidence>
<gene>
    <name evidence="2" type="ORF">Cpap_4026</name>
</gene>
<feature type="coiled-coil region" evidence="1">
    <location>
        <begin position="88"/>
        <end position="122"/>
    </location>
</feature>
<dbReference type="OrthoDB" id="1707883at2"/>
<evidence type="ECO:0000256" key="1">
    <source>
        <dbReference type="SAM" id="Coils"/>
    </source>
</evidence>
<reference evidence="2" key="2">
    <citation type="submission" date="2011-01" db="EMBL/GenBank/DDBJ databases">
        <title>The Non-contiguous Finished genome of Clostridium papyrosolvens.</title>
        <authorList>
            <person name="Lucas S."/>
            <person name="Copeland A."/>
            <person name="Lapidus A."/>
            <person name="Cheng J.-F."/>
            <person name="Goodwin L."/>
            <person name="Pitluck S."/>
            <person name="Misra M."/>
            <person name="Chertkov O."/>
            <person name="Detter J.C."/>
            <person name="Han C."/>
            <person name="Tapia R."/>
            <person name="Land M."/>
            <person name="Hauser L."/>
            <person name="Kyrpides N."/>
            <person name="Ivanova N."/>
            <person name="Pagani I."/>
            <person name="Mouttaki H."/>
            <person name="He Z."/>
            <person name="Zhou J."/>
            <person name="Hemme C.L."/>
            <person name="Woyke T."/>
        </authorList>
    </citation>
    <scope>NUCLEOTIDE SEQUENCE [LARGE SCALE GENOMIC DNA]</scope>
    <source>
        <strain evidence="2">DSM 2782</strain>
    </source>
</reference>
<dbReference type="RefSeq" id="WP_004616419.1">
    <property type="nucleotide sequence ID" value="NZ_ACXX02000001.1"/>
</dbReference>
<dbReference type="InterPro" id="IPR046229">
    <property type="entry name" value="TnpC-like"/>
</dbReference>
<dbReference type="eggNOG" id="ENOG50332GI">
    <property type="taxonomic scope" value="Bacteria"/>
</dbReference>
<proteinExistence type="predicted"/>
<name>F1T7Z0_9FIRM</name>
<organism evidence="2 3">
    <name type="scientific">Ruminiclostridium papyrosolvens DSM 2782</name>
    <dbReference type="NCBI Taxonomy" id="588581"/>
    <lineage>
        <taxon>Bacteria</taxon>
        <taxon>Bacillati</taxon>
        <taxon>Bacillota</taxon>
        <taxon>Clostridia</taxon>
        <taxon>Eubacteriales</taxon>
        <taxon>Oscillospiraceae</taxon>
        <taxon>Ruminiclostridium</taxon>
    </lineage>
</organism>
<evidence type="ECO:0000313" key="2">
    <source>
        <dbReference type="EMBL" id="EGD49588.1"/>
    </source>
</evidence>
<evidence type="ECO:0000313" key="3">
    <source>
        <dbReference type="Proteomes" id="UP000003860"/>
    </source>
</evidence>
<dbReference type="Pfam" id="PF19776">
    <property type="entry name" value="DUF6262"/>
    <property type="match status" value="1"/>
</dbReference>
<keyword evidence="1" id="KW-0175">Coiled coil</keyword>
<reference evidence="2" key="1">
    <citation type="submission" date="2009-07" db="EMBL/GenBank/DDBJ databases">
        <authorList>
            <consortium name="US DOE Joint Genome Institute (JGI-PGF)"/>
            <person name="Lucas S."/>
            <person name="Copeland A."/>
            <person name="Lapidus A."/>
            <person name="Glavina del Rio T."/>
            <person name="Tice H."/>
            <person name="Bruce D."/>
            <person name="Goodwin L."/>
            <person name="Pitluck S."/>
            <person name="Larimer F."/>
            <person name="Land M.L."/>
            <person name="Mouttaki H."/>
            <person name="He Z."/>
            <person name="Zhou J."/>
            <person name="Hemme C.L."/>
        </authorList>
    </citation>
    <scope>NUCLEOTIDE SEQUENCE</scope>
    <source>
        <strain evidence="2">DSM 2782</strain>
    </source>
</reference>
<dbReference type="AlphaFoldDB" id="F1T7Z0"/>
<dbReference type="Proteomes" id="UP000003860">
    <property type="component" value="Unassembled WGS sequence"/>
</dbReference>
<comment type="caution">
    <text evidence="2">The sequence shown here is derived from an EMBL/GenBank/DDBJ whole genome shotgun (WGS) entry which is preliminary data.</text>
</comment>
<sequence>MIHSERNVEGLRSYAEQKSKNTIAKVDEAIQKLIKSKSKINFNSVSMESGVSKAFLYNNDEIRERIDILRKQQEGLSSPSQVKREMTNNSKDILIAAKNKRIKELEEENKRLKDELMKLRGKLYDMQ</sequence>
<accession>F1T7Z0</accession>